<keyword evidence="3" id="KW-1185">Reference proteome</keyword>
<dbReference type="Pfam" id="PF13619">
    <property type="entry name" value="KTSC"/>
    <property type="match status" value="1"/>
</dbReference>
<dbReference type="RefSeq" id="WP_263038122.1">
    <property type="nucleotide sequence ID" value="NZ_JAOTPL010000011.1"/>
</dbReference>
<evidence type="ECO:0000313" key="2">
    <source>
        <dbReference type="EMBL" id="MCU7694636.1"/>
    </source>
</evidence>
<dbReference type="EMBL" id="JAOTPL010000011">
    <property type="protein sequence ID" value="MCU7694636.1"/>
    <property type="molecule type" value="Genomic_DNA"/>
</dbReference>
<evidence type="ECO:0000259" key="1">
    <source>
        <dbReference type="Pfam" id="PF13619"/>
    </source>
</evidence>
<dbReference type="Proteomes" id="UP001209317">
    <property type="component" value="Unassembled WGS sequence"/>
</dbReference>
<reference evidence="2" key="1">
    <citation type="submission" date="2022-10" db="EMBL/GenBank/DDBJ databases">
        <authorList>
            <person name="Kim H.S."/>
            <person name="Kim J.-S."/>
            <person name="Suh M.K."/>
            <person name="Eom M.K."/>
            <person name="Lee J.-S."/>
        </authorList>
    </citation>
    <scope>NUCLEOTIDE SEQUENCE</scope>
    <source>
        <strain evidence="2">LIP-5</strain>
    </source>
</reference>
<proteinExistence type="predicted"/>
<feature type="domain" description="KTSC" evidence="1">
    <location>
        <begin position="140"/>
        <end position="196"/>
    </location>
</feature>
<sequence>MPGVQRGLIPLFLMSSARISFRVQAAISIQGEKARTNEAGASVHLCPEFKEVLFRYLAVFGTDFFYIASRRRIFIQEREPEPTKLPQVSTCAQSSKRSYSVILDVFGTDFFHRLQTTISIQEREPEPNWKGFCNASAMPSTVIKSYHYNAEKETLTIVYVSGSVYKYLKVPAAVFQDFKNAFSKGKYLNQYIKPNFAYEKLDE</sequence>
<dbReference type="AlphaFoldDB" id="A0AAE3IQN5"/>
<dbReference type="InterPro" id="IPR025309">
    <property type="entry name" value="KTSC_dom"/>
</dbReference>
<evidence type="ECO:0000313" key="3">
    <source>
        <dbReference type="Proteomes" id="UP001209317"/>
    </source>
</evidence>
<organism evidence="2 3">
    <name type="scientific">Haoranjiania flava</name>
    <dbReference type="NCBI Taxonomy" id="1856322"/>
    <lineage>
        <taxon>Bacteria</taxon>
        <taxon>Pseudomonadati</taxon>
        <taxon>Bacteroidota</taxon>
        <taxon>Chitinophagia</taxon>
        <taxon>Chitinophagales</taxon>
        <taxon>Chitinophagaceae</taxon>
        <taxon>Haoranjiania</taxon>
    </lineage>
</organism>
<comment type="caution">
    <text evidence="2">The sequence shown here is derived from an EMBL/GenBank/DDBJ whole genome shotgun (WGS) entry which is preliminary data.</text>
</comment>
<accession>A0AAE3IQN5</accession>
<protein>
    <submittedName>
        <fullName evidence="2">KTSC domain-containing protein</fullName>
    </submittedName>
</protein>
<gene>
    <name evidence="2" type="ORF">OD355_08930</name>
</gene>
<name>A0AAE3IQN5_9BACT</name>